<evidence type="ECO:0000259" key="18">
    <source>
        <dbReference type="Pfam" id="PF13649"/>
    </source>
</evidence>
<accession>A0AAE0U119</accession>
<dbReference type="GO" id="GO:0005829">
    <property type="term" value="C:cytosol"/>
    <property type="evidence" value="ECO:0007669"/>
    <property type="project" value="UniProtKB-SubCell"/>
</dbReference>
<dbReference type="Gene3D" id="3.40.50.150">
    <property type="entry name" value="Vaccinia Virus protein VP39"/>
    <property type="match status" value="1"/>
</dbReference>
<comment type="catalytic activity">
    <reaction evidence="13">
        <text>L-arginyl-[protein] + 2 S-adenosyl-L-methionine = N(omega),N(omega)-dimethyl-L-arginyl-[protein] + 2 S-adenosyl-L-homocysteine + 2 H(+)</text>
        <dbReference type="Rhea" id="RHEA:48096"/>
        <dbReference type="Rhea" id="RHEA-COMP:10532"/>
        <dbReference type="Rhea" id="RHEA-COMP:11991"/>
        <dbReference type="ChEBI" id="CHEBI:15378"/>
        <dbReference type="ChEBI" id="CHEBI:29965"/>
        <dbReference type="ChEBI" id="CHEBI:57856"/>
        <dbReference type="ChEBI" id="CHEBI:59789"/>
        <dbReference type="ChEBI" id="CHEBI:61897"/>
        <dbReference type="EC" id="2.1.1.319"/>
    </reaction>
    <physiologicalReaction direction="left-to-right" evidence="13">
        <dbReference type="Rhea" id="RHEA:48097"/>
    </physiologicalReaction>
</comment>
<organism evidence="21 22">
    <name type="scientific">Podospora didyma</name>
    <dbReference type="NCBI Taxonomy" id="330526"/>
    <lineage>
        <taxon>Eukaryota</taxon>
        <taxon>Fungi</taxon>
        <taxon>Dikarya</taxon>
        <taxon>Ascomycota</taxon>
        <taxon>Pezizomycotina</taxon>
        <taxon>Sordariomycetes</taxon>
        <taxon>Sordariomycetidae</taxon>
        <taxon>Sordariales</taxon>
        <taxon>Podosporaceae</taxon>
        <taxon>Podospora</taxon>
    </lineage>
</organism>
<keyword evidence="10" id="KW-0863">Zinc-finger</keyword>
<dbReference type="InterPro" id="IPR025799">
    <property type="entry name" value="Arg_MeTrfase"/>
</dbReference>
<feature type="domain" description="Methyltransferase" evidence="18">
    <location>
        <begin position="273"/>
        <end position="370"/>
    </location>
</feature>
<evidence type="ECO:0000256" key="11">
    <source>
        <dbReference type="ARBA" id="ARBA00022833"/>
    </source>
</evidence>
<keyword evidence="16" id="KW-0175">Coiled coil</keyword>
<keyword evidence="8 15" id="KW-0949">S-adenosyl-L-methionine</keyword>
<dbReference type="GO" id="GO:0035242">
    <property type="term" value="F:protein-arginine omega-N asymmetric methyltransferase activity"/>
    <property type="evidence" value="ECO:0007669"/>
    <property type="project" value="UniProtKB-EC"/>
</dbReference>
<evidence type="ECO:0000256" key="2">
    <source>
        <dbReference type="ARBA" id="ARBA00004514"/>
    </source>
</evidence>
<dbReference type="InterPro" id="IPR029063">
    <property type="entry name" value="SAM-dependent_MTases_sf"/>
</dbReference>
<evidence type="ECO:0000313" key="21">
    <source>
        <dbReference type="EMBL" id="KAK3386931.1"/>
    </source>
</evidence>
<evidence type="ECO:0000256" key="13">
    <source>
        <dbReference type="ARBA" id="ARBA00047384"/>
    </source>
</evidence>
<evidence type="ECO:0000256" key="15">
    <source>
        <dbReference type="PROSITE-ProRule" id="PRU01015"/>
    </source>
</evidence>
<dbReference type="PANTHER" id="PTHR11006:SF116">
    <property type="entry name" value="PROTEIN METHYLTRANSFERASE"/>
    <property type="match status" value="1"/>
</dbReference>
<gene>
    <name evidence="21" type="ORF">B0H63DRAFT_558534</name>
</gene>
<dbReference type="GO" id="GO:0005634">
    <property type="term" value="C:nucleus"/>
    <property type="evidence" value="ECO:0007669"/>
    <property type="project" value="UniProtKB-SubCell"/>
</dbReference>
<comment type="subcellular location">
    <subcellularLocation>
        <location evidence="2">Cytoplasm</location>
        <location evidence="2">Cytosol</location>
    </subcellularLocation>
    <subcellularLocation>
        <location evidence="1">Nucleus</location>
    </subcellularLocation>
</comment>
<keyword evidence="7 15" id="KW-0808">Transferase</keyword>
<evidence type="ECO:0000256" key="17">
    <source>
        <dbReference type="SAM" id="MobiDB-lite"/>
    </source>
</evidence>
<dbReference type="Pfam" id="PF13649">
    <property type="entry name" value="Methyltransf_25"/>
    <property type="match status" value="1"/>
</dbReference>
<evidence type="ECO:0000256" key="16">
    <source>
        <dbReference type="SAM" id="Coils"/>
    </source>
</evidence>
<dbReference type="FunFam" id="3.40.50.150:FF:000034">
    <property type="entry name" value="Protein arginine N-methyltransferase 3"/>
    <property type="match status" value="1"/>
</dbReference>
<dbReference type="CDD" id="cd02440">
    <property type="entry name" value="AdoMet_MTases"/>
    <property type="match status" value="1"/>
</dbReference>
<evidence type="ECO:0000313" key="22">
    <source>
        <dbReference type="Proteomes" id="UP001285441"/>
    </source>
</evidence>
<dbReference type="GO" id="GO:0008270">
    <property type="term" value="F:zinc ion binding"/>
    <property type="evidence" value="ECO:0007669"/>
    <property type="project" value="UniProtKB-KW"/>
</dbReference>
<dbReference type="InterPro" id="IPR049482">
    <property type="entry name" value="ANM3-like_C2H2_Zf"/>
</dbReference>
<feature type="domain" description="Protein arginine N-methyltransferase" evidence="20">
    <location>
        <begin position="376"/>
        <end position="546"/>
    </location>
</feature>
<evidence type="ECO:0000256" key="9">
    <source>
        <dbReference type="ARBA" id="ARBA00022723"/>
    </source>
</evidence>
<keyword evidence="5" id="KW-0597">Phosphoprotein</keyword>
<feature type="region of interest" description="Disordered" evidence="17">
    <location>
        <begin position="1"/>
        <end position="36"/>
    </location>
</feature>
<dbReference type="GO" id="GO:0032259">
    <property type="term" value="P:methylation"/>
    <property type="evidence" value="ECO:0007669"/>
    <property type="project" value="UniProtKB-KW"/>
</dbReference>
<evidence type="ECO:0000256" key="1">
    <source>
        <dbReference type="ARBA" id="ARBA00004123"/>
    </source>
</evidence>
<dbReference type="AlphaFoldDB" id="A0AAE0U119"/>
<evidence type="ECO:0000259" key="20">
    <source>
        <dbReference type="Pfam" id="PF22528"/>
    </source>
</evidence>
<evidence type="ECO:0000256" key="6">
    <source>
        <dbReference type="ARBA" id="ARBA00022603"/>
    </source>
</evidence>
<keyword evidence="9" id="KW-0479">Metal-binding</keyword>
<dbReference type="PROSITE" id="PS51678">
    <property type="entry name" value="SAM_MT_PRMT"/>
    <property type="match status" value="1"/>
</dbReference>
<name>A0AAE0U119_9PEZI</name>
<evidence type="ECO:0000256" key="12">
    <source>
        <dbReference type="ARBA" id="ARBA00023242"/>
    </source>
</evidence>
<feature type="domain" description="Protein arginine N-methyltransferase 3-like C2H2 zinc finger" evidence="19">
    <location>
        <begin position="78"/>
        <end position="121"/>
    </location>
</feature>
<evidence type="ECO:0000256" key="5">
    <source>
        <dbReference type="ARBA" id="ARBA00022553"/>
    </source>
</evidence>
<evidence type="ECO:0000256" key="3">
    <source>
        <dbReference type="ARBA" id="ARBA00011925"/>
    </source>
</evidence>
<dbReference type="PANTHER" id="PTHR11006">
    <property type="entry name" value="PROTEIN ARGININE N-METHYLTRANSFERASE"/>
    <property type="match status" value="1"/>
</dbReference>
<dbReference type="EC" id="2.1.1.319" evidence="3"/>
<dbReference type="SUPFAM" id="SSF53335">
    <property type="entry name" value="S-adenosyl-L-methionine-dependent methyltransferases"/>
    <property type="match status" value="1"/>
</dbReference>
<evidence type="ECO:0000256" key="10">
    <source>
        <dbReference type="ARBA" id="ARBA00022771"/>
    </source>
</evidence>
<dbReference type="Pfam" id="PF22528">
    <property type="entry name" value="PRMT_C"/>
    <property type="match status" value="1"/>
</dbReference>
<keyword evidence="22" id="KW-1185">Reference proteome</keyword>
<evidence type="ECO:0000256" key="4">
    <source>
        <dbReference type="ARBA" id="ARBA00022490"/>
    </source>
</evidence>
<feature type="compositionally biased region" description="Acidic residues" evidence="17">
    <location>
        <begin position="24"/>
        <end position="36"/>
    </location>
</feature>
<comment type="caution">
    <text evidence="21">The sequence shown here is derived from an EMBL/GenBank/DDBJ whole genome shotgun (WGS) entry which is preliminary data.</text>
</comment>
<reference evidence="21" key="1">
    <citation type="journal article" date="2023" name="Mol. Phylogenet. Evol.">
        <title>Genome-scale phylogeny and comparative genomics of the fungal order Sordariales.</title>
        <authorList>
            <person name="Hensen N."/>
            <person name="Bonometti L."/>
            <person name="Westerberg I."/>
            <person name="Brannstrom I.O."/>
            <person name="Guillou S."/>
            <person name="Cros-Aarteil S."/>
            <person name="Calhoun S."/>
            <person name="Haridas S."/>
            <person name="Kuo A."/>
            <person name="Mondo S."/>
            <person name="Pangilinan J."/>
            <person name="Riley R."/>
            <person name="LaButti K."/>
            <person name="Andreopoulos B."/>
            <person name="Lipzen A."/>
            <person name="Chen C."/>
            <person name="Yan M."/>
            <person name="Daum C."/>
            <person name="Ng V."/>
            <person name="Clum A."/>
            <person name="Steindorff A."/>
            <person name="Ohm R.A."/>
            <person name="Martin F."/>
            <person name="Silar P."/>
            <person name="Natvig D.O."/>
            <person name="Lalanne C."/>
            <person name="Gautier V."/>
            <person name="Ament-Velasquez S.L."/>
            <person name="Kruys A."/>
            <person name="Hutchinson M.I."/>
            <person name="Powell A.J."/>
            <person name="Barry K."/>
            <person name="Miller A.N."/>
            <person name="Grigoriev I.V."/>
            <person name="Debuchy R."/>
            <person name="Gladieux P."/>
            <person name="Hiltunen Thoren M."/>
            <person name="Johannesson H."/>
        </authorList>
    </citation>
    <scope>NUCLEOTIDE SEQUENCE</scope>
    <source>
        <strain evidence="21">CBS 232.78</strain>
    </source>
</reference>
<feature type="coiled-coil region" evidence="16">
    <location>
        <begin position="159"/>
        <end position="186"/>
    </location>
</feature>
<keyword evidence="12" id="KW-0539">Nucleus</keyword>
<dbReference type="InterPro" id="IPR055135">
    <property type="entry name" value="PRMT_dom"/>
</dbReference>
<dbReference type="Pfam" id="PF21137">
    <property type="entry name" value="ANM3_C2H2_Zf"/>
    <property type="match status" value="1"/>
</dbReference>
<dbReference type="GO" id="GO:0042054">
    <property type="term" value="F:histone methyltransferase activity"/>
    <property type="evidence" value="ECO:0007669"/>
    <property type="project" value="TreeGrafter"/>
</dbReference>
<dbReference type="FunFam" id="2.70.160.11:FF:000016">
    <property type="entry name" value="Protein arginine methyltransferase RmtB"/>
    <property type="match status" value="1"/>
</dbReference>
<keyword evidence="6 15" id="KW-0489">Methyltransferase</keyword>
<protein>
    <recommendedName>
        <fullName evidence="3">type I protein arginine methyltransferase</fullName>
        <ecNumber evidence="3">2.1.1.319</ecNumber>
    </recommendedName>
</protein>
<proteinExistence type="predicted"/>
<evidence type="ECO:0000256" key="7">
    <source>
        <dbReference type="ARBA" id="ARBA00022679"/>
    </source>
</evidence>
<dbReference type="InterPro" id="IPR041698">
    <property type="entry name" value="Methyltransf_25"/>
</dbReference>
<reference evidence="21" key="2">
    <citation type="submission" date="2023-06" db="EMBL/GenBank/DDBJ databases">
        <authorList>
            <consortium name="Lawrence Berkeley National Laboratory"/>
            <person name="Haridas S."/>
            <person name="Hensen N."/>
            <person name="Bonometti L."/>
            <person name="Westerberg I."/>
            <person name="Brannstrom I.O."/>
            <person name="Guillou S."/>
            <person name="Cros-Aarteil S."/>
            <person name="Calhoun S."/>
            <person name="Kuo A."/>
            <person name="Mondo S."/>
            <person name="Pangilinan J."/>
            <person name="Riley R."/>
            <person name="LaButti K."/>
            <person name="Andreopoulos B."/>
            <person name="Lipzen A."/>
            <person name="Chen C."/>
            <person name="Yanf M."/>
            <person name="Daum C."/>
            <person name="Ng V."/>
            <person name="Clum A."/>
            <person name="Steindorff A."/>
            <person name="Ohm R."/>
            <person name="Martin F."/>
            <person name="Silar P."/>
            <person name="Natvig D."/>
            <person name="Lalanne C."/>
            <person name="Gautier V."/>
            <person name="Ament-velasquez S.L."/>
            <person name="Kruys A."/>
            <person name="Hutchinson M.I."/>
            <person name="Powell A.J."/>
            <person name="Barry K."/>
            <person name="Miller A.N."/>
            <person name="Grigoriev I.V."/>
            <person name="Debuchy R."/>
            <person name="Gladieux P."/>
            <person name="Thoren M.H."/>
            <person name="Johannesson H."/>
        </authorList>
    </citation>
    <scope>NUCLEOTIDE SEQUENCE</scope>
    <source>
        <strain evidence="21">CBS 232.78</strain>
    </source>
</reference>
<dbReference type="EMBL" id="JAULSW010000003">
    <property type="protein sequence ID" value="KAK3386931.1"/>
    <property type="molecule type" value="Genomic_DNA"/>
</dbReference>
<comment type="catalytic activity">
    <reaction evidence="14">
        <text>L-arginyl-[protein] + S-adenosyl-L-methionine = N(omega)-methyl-L-arginyl-[protein] + S-adenosyl-L-homocysteine + H(+)</text>
        <dbReference type="Rhea" id="RHEA:48100"/>
        <dbReference type="Rhea" id="RHEA-COMP:10532"/>
        <dbReference type="Rhea" id="RHEA-COMP:11990"/>
        <dbReference type="ChEBI" id="CHEBI:15378"/>
        <dbReference type="ChEBI" id="CHEBI:29965"/>
        <dbReference type="ChEBI" id="CHEBI:57856"/>
        <dbReference type="ChEBI" id="CHEBI:59789"/>
        <dbReference type="ChEBI" id="CHEBI:65280"/>
    </reaction>
    <physiologicalReaction direction="left-to-right" evidence="14">
        <dbReference type="Rhea" id="RHEA:48101"/>
    </physiologicalReaction>
</comment>
<dbReference type="Proteomes" id="UP001285441">
    <property type="component" value="Unassembled WGS sequence"/>
</dbReference>
<evidence type="ECO:0000256" key="14">
    <source>
        <dbReference type="ARBA" id="ARBA00049303"/>
    </source>
</evidence>
<dbReference type="InterPro" id="IPR036236">
    <property type="entry name" value="Znf_C2H2_sf"/>
</dbReference>
<keyword evidence="11" id="KW-0862">Zinc</keyword>
<dbReference type="SUPFAM" id="SSF57667">
    <property type="entry name" value="beta-beta-alpha zinc fingers"/>
    <property type="match status" value="1"/>
</dbReference>
<feature type="compositionally biased region" description="Basic and acidic residues" evidence="17">
    <location>
        <begin position="1"/>
        <end position="12"/>
    </location>
</feature>
<dbReference type="Gene3D" id="2.70.160.11">
    <property type="entry name" value="Hnrnp arginine n-methyltransferase1"/>
    <property type="match status" value="1"/>
</dbReference>
<keyword evidence="4" id="KW-0963">Cytoplasm</keyword>
<evidence type="ECO:0000259" key="19">
    <source>
        <dbReference type="Pfam" id="PF21137"/>
    </source>
</evidence>
<feature type="compositionally biased region" description="Low complexity" evidence="17">
    <location>
        <begin position="14"/>
        <end position="23"/>
    </location>
</feature>
<evidence type="ECO:0000256" key="8">
    <source>
        <dbReference type="ARBA" id="ARBA00022691"/>
    </source>
</evidence>
<sequence length="595" mass="64983">MTAPTRDPRDDALSSPSSTGTDSVSDEGEWLDADNQDGEDEDAVAIISLVDDRVFGDALSMIAYCKESHGLDFLAIRDRLGLDFHGSVKLINFIRQRVHEGAALPAQIELKDLEDDRYLKPVLDDDALILCLDDLPEPAAAGAGAKEGEEDGGVPPPKVDVLLQKNAELQAQLEQLAKQFNNYRLAVQTTLDQRWEATDGPAAGGDAKSAAAGEVKKAATVEAPKEKADDSAYYFESYAHNDIHEVMLKDAVRTDAYRDFIYQNKHLFAGKVVLDIGCGTGILSMFCARAGAKQVIAVDNSNIIDKARENIFHNGLGSVITTVKGKIEEVVLPVQQVDIIVSEWMGYCLLYEAMLPSVIWARDRYLAPQGLLVPSHASIWMAPVADQEYVADHINFWRDVYGFDMKPMMTGIYTDARPTVLPASSVCGSSKGGAFRFLDLHTTTVEDLVFDAPWASTLNEGVDAADVDGFLVWFDCFFAQSRDDKTVLPTSTALEWASQKKDDGLVAFTTGPFSTETHWRQGLLLVDEKNKKKQAKAVAGGAAAVVVEGGEKKPQQISGRIQFITSEGHARGVDIKVTWGLDGSDPKLDQTWLLH</sequence>